<dbReference type="EMBL" id="CAFZ01001453">
    <property type="protein sequence ID" value="CCA77293.1"/>
    <property type="molecule type" value="Genomic_DNA"/>
</dbReference>
<accession>G4U150</accession>
<evidence type="ECO:0000313" key="1">
    <source>
        <dbReference type="EMBL" id="CCA77293.1"/>
    </source>
</evidence>
<evidence type="ECO:0000313" key="2">
    <source>
        <dbReference type="Proteomes" id="UP000007148"/>
    </source>
</evidence>
<name>G4U150_SERID</name>
<organism evidence="1 2">
    <name type="scientific">Serendipita indica (strain DSM 11827)</name>
    <name type="common">Root endophyte fungus</name>
    <name type="synonym">Piriformospora indica</name>
    <dbReference type="NCBI Taxonomy" id="1109443"/>
    <lineage>
        <taxon>Eukaryota</taxon>
        <taxon>Fungi</taxon>
        <taxon>Dikarya</taxon>
        <taxon>Basidiomycota</taxon>
        <taxon>Agaricomycotina</taxon>
        <taxon>Agaricomycetes</taxon>
        <taxon>Sebacinales</taxon>
        <taxon>Serendipitaceae</taxon>
        <taxon>Serendipita</taxon>
    </lineage>
</organism>
<dbReference type="InParanoid" id="G4U150"/>
<gene>
    <name evidence="1" type="ORF">PIIN_11271</name>
</gene>
<reference evidence="1 2" key="1">
    <citation type="journal article" date="2011" name="PLoS Pathog.">
        <title>Endophytic Life Strategies Decoded by Genome and Transcriptome Analyses of the Mutualistic Root Symbiont Piriformospora indica.</title>
        <authorList>
            <person name="Zuccaro A."/>
            <person name="Lahrmann U."/>
            <person name="Guldener U."/>
            <person name="Langen G."/>
            <person name="Pfiffi S."/>
            <person name="Biedenkopf D."/>
            <person name="Wong P."/>
            <person name="Samans B."/>
            <person name="Grimm C."/>
            <person name="Basiewicz M."/>
            <person name="Murat C."/>
            <person name="Martin F."/>
            <person name="Kogel K.H."/>
        </authorList>
    </citation>
    <scope>NUCLEOTIDE SEQUENCE [LARGE SCALE GENOMIC DNA]</scope>
    <source>
        <strain evidence="1 2">DSM 11827</strain>
    </source>
</reference>
<dbReference type="AlphaFoldDB" id="G4U150"/>
<dbReference type="Proteomes" id="UP000007148">
    <property type="component" value="Unassembled WGS sequence"/>
</dbReference>
<sequence length="41" mass="4843">MRIQTSELELSSDRRPILFIQRTYYCFYASVLALPFIPSES</sequence>
<comment type="caution">
    <text evidence="1">The sequence shown here is derived from an EMBL/GenBank/DDBJ whole genome shotgun (WGS) entry which is preliminary data.</text>
</comment>
<proteinExistence type="predicted"/>
<dbReference type="HOGENOM" id="CLU_3279704_0_0_1"/>
<keyword evidence="2" id="KW-1185">Reference proteome</keyword>
<protein>
    <submittedName>
        <fullName evidence="1">Uncharacterized protein</fullName>
    </submittedName>
</protein>